<evidence type="ECO:0000313" key="2">
    <source>
        <dbReference type="Proteomes" id="UP000249390"/>
    </source>
</evidence>
<proteinExistence type="predicted"/>
<accession>A0A328D6P7</accession>
<protein>
    <submittedName>
        <fullName evidence="1">Uncharacterized protein</fullName>
    </submittedName>
</protein>
<gene>
    <name evidence="1" type="ORF">DM860_008498</name>
</gene>
<reference evidence="1 2" key="1">
    <citation type="submission" date="2018-06" db="EMBL/GenBank/DDBJ databases">
        <title>The Genome of Cuscuta australis (Dodder) Provides Insight into the Evolution of Plant Parasitism.</title>
        <authorList>
            <person name="Liu H."/>
        </authorList>
    </citation>
    <scope>NUCLEOTIDE SEQUENCE [LARGE SCALE GENOMIC DNA]</scope>
    <source>
        <strain evidence="2">cv. Yunnan</strain>
        <tissue evidence="1">Vines</tissue>
    </source>
</reference>
<dbReference type="AlphaFoldDB" id="A0A328D6P7"/>
<evidence type="ECO:0000313" key="1">
    <source>
        <dbReference type="EMBL" id="RAL40800.1"/>
    </source>
</evidence>
<keyword evidence="2" id="KW-1185">Reference proteome</keyword>
<organism evidence="1 2">
    <name type="scientific">Cuscuta australis</name>
    <dbReference type="NCBI Taxonomy" id="267555"/>
    <lineage>
        <taxon>Eukaryota</taxon>
        <taxon>Viridiplantae</taxon>
        <taxon>Streptophyta</taxon>
        <taxon>Embryophyta</taxon>
        <taxon>Tracheophyta</taxon>
        <taxon>Spermatophyta</taxon>
        <taxon>Magnoliopsida</taxon>
        <taxon>eudicotyledons</taxon>
        <taxon>Gunneridae</taxon>
        <taxon>Pentapetalae</taxon>
        <taxon>asterids</taxon>
        <taxon>lamiids</taxon>
        <taxon>Solanales</taxon>
        <taxon>Convolvulaceae</taxon>
        <taxon>Cuscuteae</taxon>
        <taxon>Cuscuta</taxon>
        <taxon>Cuscuta subgen. Grammica</taxon>
        <taxon>Cuscuta sect. Cleistogrammica</taxon>
    </lineage>
</organism>
<comment type="caution">
    <text evidence="1">The sequence shown here is derived from an EMBL/GenBank/DDBJ whole genome shotgun (WGS) entry which is preliminary data.</text>
</comment>
<name>A0A328D6P7_9ASTE</name>
<dbReference type="EMBL" id="NQVE01000192">
    <property type="protein sequence ID" value="RAL40800.1"/>
    <property type="molecule type" value="Genomic_DNA"/>
</dbReference>
<dbReference type="Proteomes" id="UP000249390">
    <property type="component" value="Unassembled WGS sequence"/>
</dbReference>
<sequence length="94" mass="10246">MAQTKEMSMWDDLSKIDNRNTTWMLRLRAVRVYFIPAWAKGGDFMEVIFHDENSGDIVGGAHGGGGDSSDNGRYVAAAVGITVDDDCGSECRCP</sequence>